<evidence type="ECO:0008006" key="8">
    <source>
        <dbReference type="Google" id="ProtNLM"/>
    </source>
</evidence>
<feature type="transmembrane region" description="Helical" evidence="5">
    <location>
        <begin position="41"/>
        <end position="60"/>
    </location>
</feature>
<dbReference type="Proteomes" id="UP000574369">
    <property type="component" value="Unassembled WGS sequence"/>
</dbReference>
<evidence type="ECO:0000256" key="3">
    <source>
        <dbReference type="ARBA" id="ARBA00022989"/>
    </source>
</evidence>
<sequence>MTGAVDVLGLYLPWLMPLAFVALLLLWGLRRVLALCGAYRFIWHPALFDMALYVLLLWALSGLSQQASPVVLRFFSHLN</sequence>
<accession>A0ABR6GYZ9</accession>
<evidence type="ECO:0000256" key="5">
    <source>
        <dbReference type="SAM" id="Phobius"/>
    </source>
</evidence>
<organism evidence="6 7">
    <name type="scientific">Roseateles terrae</name>
    <dbReference type="NCBI Taxonomy" id="431060"/>
    <lineage>
        <taxon>Bacteria</taxon>
        <taxon>Pseudomonadati</taxon>
        <taxon>Pseudomonadota</taxon>
        <taxon>Betaproteobacteria</taxon>
        <taxon>Burkholderiales</taxon>
        <taxon>Sphaerotilaceae</taxon>
        <taxon>Roseateles</taxon>
    </lineage>
</organism>
<keyword evidence="2 5" id="KW-0812">Transmembrane</keyword>
<dbReference type="Pfam" id="PF07869">
    <property type="entry name" value="DUF1656"/>
    <property type="match status" value="1"/>
</dbReference>
<name>A0ABR6GYZ9_9BURK</name>
<evidence type="ECO:0000313" key="7">
    <source>
        <dbReference type="Proteomes" id="UP000574369"/>
    </source>
</evidence>
<reference evidence="6 7" key="1">
    <citation type="submission" date="2020-08" db="EMBL/GenBank/DDBJ databases">
        <title>Genomic Encyclopedia of Type Strains, Phase III (KMG-III): the genomes of soil and plant-associated and newly described type strains.</title>
        <authorList>
            <person name="Whitman W."/>
        </authorList>
    </citation>
    <scope>NUCLEOTIDE SEQUENCE [LARGE SCALE GENOMIC DNA]</scope>
    <source>
        <strain evidence="6 7">CECT 7247</strain>
    </source>
</reference>
<keyword evidence="3 5" id="KW-1133">Transmembrane helix</keyword>
<proteinExistence type="predicted"/>
<dbReference type="EMBL" id="JACHXO010000012">
    <property type="protein sequence ID" value="MBB3197336.1"/>
    <property type="molecule type" value="Genomic_DNA"/>
</dbReference>
<protein>
    <recommendedName>
        <fullName evidence="8">DUF1656 domain-containing protein</fullName>
    </recommendedName>
</protein>
<dbReference type="InterPro" id="IPR012451">
    <property type="entry name" value="DUF1656"/>
</dbReference>
<feature type="transmembrane region" description="Helical" evidence="5">
    <location>
        <begin position="12"/>
        <end position="29"/>
    </location>
</feature>
<evidence type="ECO:0000256" key="4">
    <source>
        <dbReference type="ARBA" id="ARBA00023136"/>
    </source>
</evidence>
<gene>
    <name evidence="6" type="ORF">FHS28_004763</name>
</gene>
<evidence type="ECO:0000256" key="1">
    <source>
        <dbReference type="ARBA" id="ARBA00022475"/>
    </source>
</evidence>
<comment type="caution">
    <text evidence="6">The sequence shown here is derived from an EMBL/GenBank/DDBJ whole genome shotgun (WGS) entry which is preliminary data.</text>
</comment>
<keyword evidence="1" id="KW-1003">Cell membrane</keyword>
<dbReference type="RefSeq" id="WP_088454697.1">
    <property type="nucleotide sequence ID" value="NZ_JACHXO010000012.1"/>
</dbReference>
<evidence type="ECO:0000313" key="6">
    <source>
        <dbReference type="EMBL" id="MBB3197336.1"/>
    </source>
</evidence>
<evidence type="ECO:0000256" key="2">
    <source>
        <dbReference type="ARBA" id="ARBA00022692"/>
    </source>
</evidence>
<keyword evidence="7" id="KW-1185">Reference proteome</keyword>
<keyword evidence="4 5" id="KW-0472">Membrane</keyword>